<evidence type="ECO:0000313" key="2">
    <source>
        <dbReference type="EMBL" id="GIM62990.1"/>
    </source>
</evidence>
<accession>A0A919S2S9</accession>
<name>A0A919S2S9_9ACTN</name>
<feature type="domain" description="Glycoside hydrolase family 65 C-terminal" evidence="1">
    <location>
        <begin position="1"/>
        <end position="56"/>
    </location>
</feature>
<evidence type="ECO:0000259" key="1">
    <source>
        <dbReference type="Pfam" id="PF03633"/>
    </source>
</evidence>
<gene>
    <name evidence="2" type="ORF">Aau02nite_01160</name>
</gene>
<evidence type="ECO:0000313" key="3">
    <source>
        <dbReference type="Proteomes" id="UP000681340"/>
    </source>
</evidence>
<dbReference type="Pfam" id="PF03633">
    <property type="entry name" value="Glyco_hydro_65C"/>
    <property type="match status" value="1"/>
</dbReference>
<proteinExistence type="predicted"/>
<dbReference type="Gene3D" id="2.60.420.10">
    <property type="entry name" value="Maltose phosphorylase, domain 3"/>
    <property type="match status" value="1"/>
</dbReference>
<reference evidence="2" key="1">
    <citation type="submission" date="2021-03" db="EMBL/GenBank/DDBJ databases">
        <title>Whole genome shotgun sequence of Actinoplanes auranticolor NBRC 12245.</title>
        <authorList>
            <person name="Komaki H."/>
            <person name="Tamura T."/>
        </authorList>
    </citation>
    <scope>NUCLEOTIDE SEQUENCE</scope>
    <source>
        <strain evidence="2">NBRC 12245</strain>
    </source>
</reference>
<dbReference type="Proteomes" id="UP000681340">
    <property type="component" value="Unassembled WGS sequence"/>
</dbReference>
<keyword evidence="3" id="KW-1185">Reference proteome</keyword>
<dbReference type="GO" id="GO:0005975">
    <property type="term" value="P:carbohydrate metabolic process"/>
    <property type="evidence" value="ECO:0007669"/>
    <property type="project" value="InterPro"/>
</dbReference>
<comment type="caution">
    <text evidence="2">The sequence shown here is derived from an EMBL/GenBank/DDBJ whole genome shotgun (WGS) entry which is preliminary data.</text>
</comment>
<dbReference type="InterPro" id="IPR008928">
    <property type="entry name" value="6-hairpin_glycosidase_sf"/>
</dbReference>
<protein>
    <recommendedName>
        <fullName evidence="1">Glycoside hydrolase family 65 C-terminal domain-containing protein</fullName>
    </recommendedName>
</protein>
<sequence length="90" mass="9852">MLAFDPALPAGIERLSFAVRWRSRKLRVTVTAAQATYALHDEDPRPLALVHAGTGIEVTNDRPHTVALHERVAALPTPQQPPGRRPGSEQ</sequence>
<organism evidence="2 3">
    <name type="scientific">Actinoplanes auranticolor</name>
    <dbReference type="NCBI Taxonomy" id="47988"/>
    <lineage>
        <taxon>Bacteria</taxon>
        <taxon>Bacillati</taxon>
        <taxon>Actinomycetota</taxon>
        <taxon>Actinomycetes</taxon>
        <taxon>Micromonosporales</taxon>
        <taxon>Micromonosporaceae</taxon>
        <taxon>Actinoplanes</taxon>
    </lineage>
</organism>
<dbReference type="SUPFAM" id="SSF48208">
    <property type="entry name" value="Six-hairpin glycosidases"/>
    <property type="match status" value="1"/>
</dbReference>
<dbReference type="InterPro" id="IPR005194">
    <property type="entry name" value="Glyco_hydro_65_C"/>
</dbReference>
<dbReference type="EMBL" id="BOQL01000001">
    <property type="protein sequence ID" value="GIM62990.1"/>
    <property type="molecule type" value="Genomic_DNA"/>
</dbReference>
<dbReference type="AlphaFoldDB" id="A0A919S2S9"/>